<gene>
    <name evidence="2" type="ORF">NIES267_55920</name>
</gene>
<accession>A0A1Z4LXV2</accession>
<dbReference type="Pfam" id="PF19776">
    <property type="entry name" value="DUF6262"/>
    <property type="match status" value="1"/>
</dbReference>
<dbReference type="InterPro" id="IPR046229">
    <property type="entry name" value="TnpC-like"/>
</dbReference>
<keyword evidence="3" id="KW-1185">Reference proteome</keyword>
<protein>
    <recommendedName>
        <fullName evidence="4">Transposase</fullName>
    </recommendedName>
</protein>
<proteinExistence type="predicted"/>
<evidence type="ECO:0000313" key="2">
    <source>
        <dbReference type="EMBL" id="BAY86086.1"/>
    </source>
</evidence>
<reference evidence="2 3" key="1">
    <citation type="submission" date="2017-06" db="EMBL/GenBank/DDBJ databases">
        <title>Genome sequencing of cyanobaciteial culture collection at National Institute for Environmental Studies (NIES).</title>
        <authorList>
            <person name="Hirose Y."/>
            <person name="Shimura Y."/>
            <person name="Fujisawa T."/>
            <person name="Nakamura Y."/>
            <person name="Kawachi M."/>
        </authorList>
    </citation>
    <scope>NUCLEOTIDE SEQUENCE [LARGE SCALE GENOMIC DNA]</scope>
    <source>
        <strain evidence="2 3">NIES-267</strain>
    </source>
</reference>
<evidence type="ECO:0008006" key="4">
    <source>
        <dbReference type="Google" id="ProtNLM"/>
    </source>
</evidence>
<feature type="coiled-coil region" evidence="1">
    <location>
        <begin position="89"/>
        <end position="147"/>
    </location>
</feature>
<dbReference type="Proteomes" id="UP000218418">
    <property type="component" value="Chromosome"/>
</dbReference>
<name>A0A1Z4LXV2_9CYAN</name>
<keyword evidence="1" id="KW-0175">Coiled coil</keyword>
<dbReference type="EMBL" id="AP018227">
    <property type="protein sequence ID" value="BAY86086.1"/>
    <property type="molecule type" value="Genomic_DNA"/>
</dbReference>
<evidence type="ECO:0000313" key="3">
    <source>
        <dbReference type="Proteomes" id="UP000218418"/>
    </source>
</evidence>
<dbReference type="OrthoDB" id="533336at2"/>
<organism evidence="2 3">
    <name type="scientific">Calothrix parasitica NIES-267</name>
    <dbReference type="NCBI Taxonomy" id="1973488"/>
    <lineage>
        <taxon>Bacteria</taxon>
        <taxon>Bacillati</taxon>
        <taxon>Cyanobacteriota</taxon>
        <taxon>Cyanophyceae</taxon>
        <taxon>Nostocales</taxon>
        <taxon>Calotrichaceae</taxon>
        <taxon>Calothrix</taxon>
    </lineage>
</organism>
<sequence>MSKDELRQTRIDNLKQAQASRKKDSLNRVNQAIKYLEKRNEKINFHTVALQANVSVAYLYKYPEIKQKIAQIRNTQSSMPREELKSTSSKSQTKILTRLKERIQLLESENKQLKRKNEALAGQVYRVHQLQELVERQSSTIQDLEKRLNARKLFNVKSSKVTPLKKKRYQKIVIDDDQIKSELSALNIKANSTLSKLIQRTKKEVVLNAIDCLKEALATTQVKNPAGFLVEAIKNAWNKNEHAWADIEPEIFRRWFEMAKSEGKVVSCRFIEGILYVCTPEGELIPFEEMIHQYPYQMI</sequence>
<evidence type="ECO:0000256" key="1">
    <source>
        <dbReference type="SAM" id="Coils"/>
    </source>
</evidence>
<dbReference type="AlphaFoldDB" id="A0A1Z4LXV2"/>